<comment type="caution">
    <text evidence="2">The sequence shown here is derived from an EMBL/GenBank/DDBJ whole genome shotgun (WGS) entry which is preliminary data.</text>
</comment>
<dbReference type="InterPro" id="IPR000182">
    <property type="entry name" value="GNAT_dom"/>
</dbReference>
<dbReference type="CDD" id="cd04301">
    <property type="entry name" value="NAT_SF"/>
    <property type="match status" value="1"/>
</dbReference>
<proteinExistence type="predicted"/>
<name>A0A0F9H653_9ZZZZ</name>
<evidence type="ECO:0000259" key="1">
    <source>
        <dbReference type="PROSITE" id="PS51186"/>
    </source>
</evidence>
<protein>
    <recommendedName>
        <fullName evidence="1">N-acetyltransferase domain-containing protein</fullName>
    </recommendedName>
</protein>
<dbReference type="Pfam" id="PF00583">
    <property type="entry name" value="Acetyltransf_1"/>
    <property type="match status" value="1"/>
</dbReference>
<dbReference type="InterPro" id="IPR016181">
    <property type="entry name" value="Acyl_CoA_acyltransferase"/>
</dbReference>
<feature type="domain" description="N-acetyltransferase" evidence="1">
    <location>
        <begin position="1"/>
        <end position="140"/>
    </location>
</feature>
<dbReference type="Gene3D" id="3.40.630.30">
    <property type="match status" value="1"/>
</dbReference>
<sequence>MIENYNVKQKPWLYDIDIKSYYWPWTEKGWNDLAGYIFRVYTLKGVPRGFSCFKVGNHSLEVVKLCVHPTFRRLGFGSLLADDLVHMAISQRKQKLCMIVHEHNEYTGWLIKRGWRAIGLERSLFPDGTDGFCFERIVIN</sequence>
<dbReference type="GO" id="GO:0016747">
    <property type="term" value="F:acyltransferase activity, transferring groups other than amino-acyl groups"/>
    <property type="evidence" value="ECO:0007669"/>
    <property type="project" value="InterPro"/>
</dbReference>
<dbReference type="EMBL" id="LAZR01015970">
    <property type="protein sequence ID" value="KKM06535.1"/>
    <property type="molecule type" value="Genomic_DNA"/>
</dbReference>
<dbReference type="PROSITE" id="PS51186">
    <property type="entry name" value="GNAT"/>
    <property type="match status" value="1"/>
</dbReference>
<dbReference type="SUPFAM" id="SSF55729">
    <property type="entry name" value="Acyl-CoA N-acyltransferases (Nat)"/>
    <property type="match status" value="1"/>
</dbReference>
<organism evidence="2">
    <name type="scientific">marine sediment metagenome</name>
    <dbReference type="NCBI Taxonomy" id="412755"/>
    <lineage>
        <taxon>unclassified sequences</taxon>
        <taxon>metagenomes</taxon>
        <taxon>ecological metagenomes</taxon>
    </lineage>
</organism>
<reference evidence="2" key="1">
    <citation type="journal article" date="2015" name="Nature">
        <title>Complex archaea that bridge the gap between prokaryotes and eukaryotes.</title>
        <authorList>
            <person name="Spang A."/>
            <person name="Saw J.H."/>
            <person name="Jorgensen S.L."/>
            <person name="Zaremba-Niedzwiedzka K."/>
            <person name="Martijn J."/>
            <person name="Lind A.E."/>
            <person name="van Eijk R."/>
            <person name="Schleper C."/>
            <person name="Guy L."/>
            <person name="Ettema T.J."/>
        </authorList>
    </citation>
    <scope>NUCLEOTIDE SEQUENCE</scope>
</reference>
<gene>
    <name evidence="2" type="ORF">LCGC14_1743020</name>
</gene>
<evidence type="ECO:0000313" key="2">
    <source>
        <dbReference type="EMBL" id="KKM06535.1"/>
    </source>
</evidence>
<accession>A0A0F9H653</accession>
<dbReference type="AlphaFoldDB" id="A0A0F9H653"/>